<accession>A0A368JVF1</accession>
<gene>
    <name evidence="4" type="ORF">DUE52_06745</name>
</gene>
<feature type="binding site" evidence="3">
    <location>
        <position position="137"/>
    </location>
    <ligand>
        <name>a divalent metal cation</name>
        <dbReference type="ChEBI" id="CHEBI:60240"/>
    </ligand>
</feature>
<evidence type="ECO:0000313" key="4">
    <source>
        <dbReference type="EMBL" id="RCR70634.1"/>
    </source>
</evidence>
<dbReference type="SUPFAM" id="SSF109854">
    <property type="entry name" value="DinB/YfiT-like putative metalloenzymes"/>
    <property type="match status" value="1"/>
</dbReference>
<name>A0A368JVF1_9BACT</name>
<dbReference type="GO" id="GO:0046872">
    <property type="term" value="F:metal ion binding"/>
    <property type="evidence" value="ECO:0007669"/>
    <property type="project" value="UniProtKB-KW"/>
</dbReference>
<comment type="similarity">
    <text evidence="1">Belongs to the DinB family.</text>
</comment>
<evidence type="ECO:0000313" key="5">
    <source>
        <dbReference type="Proteomes" id="UP000253383"/>
    </source>
</evidence>
<dbReference type="RefSeq" id="WP_114405203.1">
    <property type="nucleotide sequence ID" value="NZ_QOWE01000004.1"/>
</dbReference>
<organism evidence="4 5">
    <name type="scientific">Larkinella punicea</name>
    <dbReference type="NCBI Taxonomy" id="2315727"/>
    <lineage>
        <taxon>Bacteria</taxon>
        <taxon>Pseudomonadati</taxon>
        <taxon>Bacteroidota</taxon>
        <taxon>Cytophagia</taxon>
        <taxon>Cytophagales</taxon>
        <taxon>Spirosomataceae</taxon>
        <taxon>Larkinella</taxon>
    </lineage>
</organism>
<dbReference type="AlphaFoldDB" id="A0A368JVF1"/>
<feature type="binding site" evidence="3">
    <location>
        <position position="47"/>
    </location>
    <ligand>
        <name>a divalent metal cation</name>
        <dbReference type="ChEBI" id="CHEBI:60240"/>
    </ligand>
</feature>
<dbReference type="OrthoDB" id="119432at2"/>
<evidence type="ECO:0000256" key="1">
    <source>
        <dbReference type="ARBA" id="ARBA00008635"/>
    </source>
</evidence>
<reference evidence="4 5" key="1">
    <citation type="submission" date="2018-07" db="EMBL/GenBank/DDBJ databases">
        <title>Genome analysis of Larkinella rosea.</title>
        <authorList>
            <person name="Zhou Z."/>
            <person name="Wang G."/>
        </authorList>
    </citation>
    <scope>NUCLEOTIDE SEQUENCE [LARGE SCALE GENOMIC DNA]</scope>
    <source>
        <strain evidence="5">zzj9</strain>
    </source>
</reference>
<comment type="caution">
    <text evidence="4">The sequence shown here is derived from an EMBL/GenBank/DDBJ whole genome shotgun (WGS) entry which is preliminary data.</text>
</comment>
<dbReference type="InterPro" id="IPR007837">
    <property type="entry name" value="DinB"/>
</dbReference>
<dbReference type="Proteomes" id="UP000253383">
    <property type="component" value="Unassembled WGS sequence"/>
</dbReference>
<dbReference type="EMBL" id="QOWE01000004">
    <property type="protein sequence ID" value="RCR70634.1"/>
    <property type="molecule type" value="Genomic_DNA"/>
</dbReference>
<keyword evidence="2 3" id="KW-0479">Metal-binding</keyword>
<protein>
    <submittedName>
        <fullName evidence="4">DinB family protein</fullName>
    </submittedName>
</protein>
<dbReference type="Gene3D" id="1.20.120.450">
    <property type="entry name" value="dinb family like domain"/>
    <property type="match status" value="1"/>
</dbReference>
<evidence type="ECO:0000256" key="2">
    <source>
        <dbReference type="ARBA" id="ARBA00022723"/>
    </source>
</evidence>
<keyword evidence="5" id="KW-1185">Reference proteome</keyword>
<dbReference type="Pfam" id="PF05163">
    <property type="entry name" value="DinB"/>
    <property type="match status" value="1"/>
</dbReference>
<dbReference type="InterPro" id="IPR034660">
    <property type="entry name" value="DinB/YfiT-like"/>
</dbReference>
<sequence length="165" mass="18834">MSQIEMLLKEMEQEAKTTRNMLGRVPNDKYDWQPHEKSMTVRALATHIAELPSWVTLALTTEELDFATTPYQPVAINDTAQLLDYFERMLADGKAHLEQATEEQLEGRWVLREGEQIYSDTSKGEMIRISFSQIVHHRAQLGVYLRLLNIPIPGSYGPSADEPGF</sequence>
<proteinExistence type="inferred from homology"/>
<evidence type="ECO:0000256" key="3">
    <source>
        <dbReference type="PIRSR" id="PIRSR607837-1"/>
    </source>
</evidence>